<dbReference type="Gene3D" id="2.40.100.10">
    <property type="entry name" value="Cyclophilin-like"/>
    <property type="match status" value="1"/>
</dbReference>
<keyword evidence="2 4" id="KW-0697">Rotamase</keyword>
<gene>
    <name evidence="6" type="ORF">EWM59_23465</name>
</gene>
<evidence type="ECO:0000313" key="6">
    <source>
        <dbReference type="EMBL" id="RYU93149.1"/>
    </source>
</evidence>
<evidence type="ECO:0000313" key="7">
    <source>
        <dbReference type="Proteomes" id="UP000293162"/>
    </source>
</evidence>
<organism evidence="6 7">
    <name type="scientific">Emticicia agri</name>
    <dbReference type="NCBI Taxonomy" id="2492393"/>
    <lineage>
        <taxon>Bacteria</taxon>
        <taxon>Pseudomonadati</taxon>
        <taxon>Bacteroidota</taxon>
        <taxon>Cytophagia</taxon>
        <taxon>Cytophagales</taxon>
        <taxon>Leadbetterellaceae</taxon>
        <taxon>Emticicia</taxon>
    </lineage>
</organism>
<dbReference type="RefSeq" id="WP_130023692.1">
    <property type="nucleotide sequence ID" value="NZ_SEWF01000054.1"/>
</dbReference>
<dbReference type="EMBL" id="SEWF01000054">
    <property type="protein sequence ID" value="RYU93149.1"/>
    <property type="molecule type" value="Genomic_DNA"/>
</dbReference>
<protein>
    <recommendedName>
        <fullName evidence="4">Peptidyl-prolyl cis-trans isomerase</fullName>
        <shortName evidence="4">PPIase</shortName>
        <ecNumber evidence="4">5.2.1.8</ecNumber>
    </recommendedName>
</protein>
<feature type="chain" id="PRO_5021036401" description="Peptidyl-prolyl cis-trans isomerase" evidence="4">
    <location>
        <begin position="20"/>
        <end position="233"/>
    </location>
</feature>
<dbReference type="PANTHER" id="PTHR45625:SF4">
    <property type="entry name" value="PEPTIDYLPROLYL ISOMERASE DOMAIN AND WD REPEAT-CONTAINING PROTEIN 1"/>
    <property type="match status" value="1"/>
</dbReference>
<name>A0A4Q5LUI2_9BACT</name>
<dbReference type="GO" id="GO:0003755">
    <property type="term" value="F:peptidyl-prolyl cis-trans isomerase activity"/>
    <property type="evidence" value="ECO:0007669"/>
    <property type="project" value="UniProtKB-UniRule"/>
</dbReference>
<keyword evidence="7" id="KW-1185">Reference proteome</keyword>
<comment type="caution">
    <text evidence="6">The sequence shown here is derived from an EMBL/GenBank/DDBJ whole genome shotgun (WGS) entry which is preliminary data.</text>
</comment>
<keyword evidence="4" id="KW-0732">Signal</keyword>
<dbReference type="OrthoDB" id="9807797at2"/>
<feature type="domain" description="PPIase cyclophilin-type" evidence="5">
    <location>
        <begin position="36"/>
        <end position="217"/>
    </location>
</feature>
<proteinExistence type="inferred from homology"/>
<dbReference type="InterPro" id="IPR029000">
    <property type="entry name" value="Cyclophilin-like_dom_sf"/>
</dbReference>
<evidence type="ECO:0000256" key="4">
    <source>
        <dbReference type="RuleBase" id="RU363019"/>
    </source>
</evidence>
<dbReference type="AlphaFoldDB" id="A0A4Q5LUI2"/>
<dbReference type="PROSITE" id="PS00170">
    <property type="entry name" value="CSA_PPIASE_1"/>
    <property type="match status" value="1"/>
</dbReference>
<evidence type="ECO:0000256" key="3">
    <source>
        <dbReference type="ARBA" id="ARBA00023235"/>
    </source>
</evidence>
<dbReference type="InterPro" id="IPR002130">
    <property type="entry name" value="Cyclophilin-type_PPIase_dom"/>
</dbReference>
<dbReference type="InterPro" id="IPR020892">
    <property type="entry name" value="Cyclophilin-type_PPIase_CS"/>
</dbReference>
<comment type="function">
    <text evidence="4">PPIases accelerate the folding of proteins. It catalyzes the cis-trans isomerization of proline imidic peptide bonds in oligopeptides.</text>
</comment>
<accession>A0A4Q5LUI2</accession>
<keyword evidence="3 4" id="KW-0413">Isomerase</keyword>
<comment type="catalytic activity">
    <reaction evidence="4">
        <text>[protein]-peptidylproline (omega=180) = [protein]-peptidylproline (omega=0)</text>
        <dbReference type="Rhea" id="RHEA:16237"/>
        <dbReference type="Rhea" id="RHEA-COMP:10747"/>
        <dbReference type="Rhea" id="RHEA-COMP:10748"/>
        <dbReference type="ChEBI" id="CHEBI:83833"/>
        <dbReference type="ChEBI" id="CHEBI:83834"/>
        <dbReference type="EC" id="5.2.1.8"/>
    </reaction>
</comment>
<dbReference type="PANTHER" id="PTHR45625">
    <property type="entry name" value="PEPTIDYL-PROLYL CIS-TRANS ISOMERASE-RELATED"/>
    <property type="match status" value="1"/>
</dbReference>
<feature type="signal peptide" evidence="4">
    <location>
        <begin position="1"/>
        <end position="19"/>
    </location>
</feature>
<dbReference type="CDD" id="cd00317">
    <property type="entry name" value="cyclophilin"/>
    <property type="match status" value="1"/>
</dbReference>
<comment type="similarity">
    <text evidence="1 4">Belongs to the cyclophilin-type PPIase family.</text>
</comment>
<reference evidence="6 7" key="1">
    <citation type="submission" date="2019-02" db="EMBL/GenBank/DDBJ databases">
        <title>Bacterial novel species Emticicia sp. 17J42-9 isolated from soil.</title>
        <authorList>
            <person name="Jung H.-Y."/>
        </authorList>
    </citation>
    <scope>NUCLEOTIDE SEQUENCE [LARGE SCALE GENOMIC DNA]</scope>
    <source>
        <strain evidence="6 7">17J42-9</strain>
    </source>
</reference>
<evidence type="ECO:0000256" key="2">
    <source>
        <dbReference type="ARBA" id="ARBA00023110"/>
    </source>
</evidence>
<dbReference type="PROSITE" id="PS50072">
    <property type="entry name" value="CSA_PPIASE_2"/>
    <property type="match status" value="1"/>
</dbReference>
<evidence type="ECO:0000256" key="1">
    <source>
        <dbReference type="ARBA" id="ARBA00007365"/>
    </source>
</evidence>
<dbReference type="Proteomes" id="UP000293162">
    <property type="component" value="Unassembled WGS sequence"/>
</dbReference>
<dbReference type="EC" id="5.2.1.8" evidence="4"/>
<sequence length="233" mass="26353">MKKSLFVISLLLVTSVTFAQKKSKKDYLITLKTTYGTMHMVLFDDTPLHKANFIKLVNKKFFDSLLFHRVIENFMIQGGDPTSKNAKPGDRLGSGGDELERIPFEFKSNHVHKKGALAAARDGNPEKKSSACQFYIVQGKKFTDDQLSVVASRNKMDYTNEQRADYIGIGGSPHLDNNYTVFGEVIDNLAVIDTIASQPRDEADRPLKDVKMAMTVKKMKKKKITKLYGYKYQ</sequence>
<dbReference type="Pfam" id="PF00160">
    <property type="entry name" value="Pro_isomerase"/>
    <property type="match status" value="1"/>
</dbReference>
<dbReference type="PRINTS" id="PR00153">
    <property type="entry name" value="CSAPPISMRASE"/>
</dbReference>
<evidence type="ECO:0000259" key="5">
    <source>
        <dbReference type="PROSITE" id="PS50072"/>
    </source>
</evidence>
<dbReference type="GO" id="GO:0006457">
    <property type="term" value="P:protein folding"/>
    <property type="evidence" value="ECO:0007669"/>
    <property type="project" value="InterPro"/>
</dbReference>
<dbReference type="InterPro" id="IPR044666">
    <property type="entry name" value="Cyclophilin_A-like"/>
</dbReference>
<dbReference type="SUPFAM" id="SSF50891">
    <property type="entry name" value="Cyclophilin-like"/>
    <property type="match status" value="1"/>
</dbReference>